<reference evidence="1" key="1">
    <citation type="submission" date="2021-05" db="EMBL/GenBank/DDBJ databases">
        <title>The genome of the haptophyte Pavlova lutheri (Diacronema luteri, Pavlovales) - a model for lipid biosynthesis in eukaryotic algae.</title>
        <authorList>
            <person name="Hulatt C.J."/>
            <person name="Posewitz M.C."/>
        </authorList>
    </citation>
    <scope>NUCLEOTIDE SEQUENCE</scope>
    <source>
        <strain evidence="1">NIVA-4/92</strain>
    </source>
</reference>
<keyword evidence="2" id="KW-1185">Reference proteome</keyword>
<protein>
    <submittedName>
        <fullName evidence="1">Uncharacterized protein</fullName>
    </submittedName>
</protein>
<dbReference type="EMBL" id="JAGTXO010000002">
    <property type="protein sequence ID" value="KAG8469484.1"/>
    <property type="molecule type" value="Genomic_DNA"/>
</dbReference>
<sequence>MPAGPAVRAATSALVGGGALTLCYHYVWPFLREHAELVAPFALANGAASALWYGVLDATLGVEALGGAFSVAALSGGAVAAGASRDGARLAALGGLARALARAPLPLGGVAVGVGTAVSAPLLWPVCIGALWPAELVEALLGGADGGSALIDAYTCVFVPVALPVCLAAGASMHALLAPLIVGIPGVAWTRSSLPALLALSAVSAAYVHRCRTPLASLAWERRLQPRAPDQTPGPPALVSRNLFTAELLPGGRTAERSAATRDVLLTWQRARSWWRAAASSLSMRPRERATYGTLGAELSARSEEAELRALLADVRGGRHRAGADEHVPVDAAALAGAARPAHTGDGALASVASPLRGFALAAISNSIEPLDLLMDLCVCATLLAREQPAGRSVALTDGRQLAVSPEPTEGAMAARNAIALCAAAELGVHRVNDVAADLCAAVALVRSAGGGGTDRLASREQLYAPSPAAAAMVARLCEHSARIGGGEASDVVARRARVLARALFAHVDTFDARLRALGIAVGDEAVEPATRRLRADERADAARRAALAAARLAIAAGVGAVIVRALVPKAGDS</sequence>
<dbReference type="Proteomes" id="UP000751190">
    <property type="component" value="Unassembled WGS sequence"/>
</dbReference>
<dbReference type="AlphaFoldDB" id="A0A8J5XS37"/>
<evidence type="ECO:0000313" key="2">
    <source>
        <dbReference type="Proteomes" id="UP000751190"/>
    </source>
</evidence>
<organism evidence="1 2">
    <name type="scientific">Diacronema lutheri</name>
    <name type="common">Unicellular marine alga</name>
    <name type="synonym">Monochrysis lutheri</name>
    <dbReference type="NCBI Taxonomy" id="2081491"/>
    <lineage>
        <taxon>Eukaryota</taxon>
        <taxon>Haptista</taxon>
        <taxon>Haptophyta</taxon>
        <taxon>Pavlovophyceae</taxon>
        <taxon>Pavlovales</taxon>
        <taxon>Pavlovaceae</taxon>
        <taxon>Diacronema</taxon>
    </lineage>
</organism>
<evidence type="ECO:0000313" key="1">
    <source>
        <dbReference type="EMBL" id="KAG8469484.1"/>
    </source>
</evidence>
<name>A0A8J5XS37_DIALT</name>
<accession>A0A8J5XS37</accession>
<gene>
    <name evidence="1" type="ORF">KFE25_005939</name>
</gene>
<proteinExistence type="predicted"/>
<comment type="caution">
    <text evidence="1">The sequence shown here is derived from an EMBL/GenBank/DDBJ whole genome shotgun (WGS) entry which is preliminary data.</text>
</comment>